<dbReference type="PANTHER" id="PTHR38767">
    <property type="entry name" value="DNA POLYMERASE III SUBUNIT CHI"/>
    <property type="match status" value="1"/>
</dbReference>
<reference evidence="1 2" key="1">
    <citation type="submission" date="2016-10" db="EMBL/GenBank/DDBJ databases">
        <authorList>
            <person name="de Groot N.N."/>
        </authorList>
    </citation>
    <scope>NUCLEOTIDE SEQUENCE [LARGE SCALE GENOMIC DNA]</scope>
    <source>
        <strain evidence="1 2">DSM 23042</strain>
    </source>
</reference>
<dbReference type="GO" id="GO:0003887">
    <property type="term" value="F:DNA-directed DNA polymerase activity"/>
    <property type="evidence" value="ECO:0007669"/>
    <property type="project" value="InterPro"/>
</dbReference>
<dbReference type="PANTHER" id="PTHR38767:SF1">
    <property type="entry name" value="DNA POLYMERASE III SUBUNIT CHI"/>
    <property type="match status" value="1"/>
</dbReference>
<dbReference type="SUPFAM" id="SSF102400">
    <property type="entry name" value="DNA polymerase III chi subunit"/>
    <property type="match status" value="1"/>
</dbReference>
<dbReference type="AlphaFoldDB" id="A0A1H9PJC8"/>
<dbReference type="InterPro" id="IPR007459">
    <property type="entry name" value="DNA_pol3_chi"/>
</dbReference>
<name>A0A1H9PJC8_9RHOB</name>
<evidence type="ECO:0000313" key="2">
    <source>
        <dbReference type="Proteomes" id="UP000198885"/>
    </source>
</evidence>
<protein>
    <submittedName>
        <fullName evidence="1">DNA polymerase III, chi subunit</fullName>
    </submittedName>
</protein>
<organism evidence="1 2">
    <name type="scientific">Tranquillimonas rosea</name>
    <dbReference type="NCBI Taxonomy" id="641238"/>
    <lineage>
        <taxon>Bacteria</taxon>
        <taxon>Pseudomonadati</taxon>
        <taxon>Pseudomonadota</taxon>
        <taxon>Alphaproteobacteria</taxon>
        <taxon>Rhodobacterales</taxon>
        <taxon>Roseobacteraceae</taxon>
        <taxon>Tranquillimonas</taxon>
    </lineage>
</organism>
<dbReference type="Proteomes" id="UP000198885">
    <property type="component" value="Unassembled WGS sequence"/>
</dbReference>
<dbReference type="GO" id="GO:0006260">
    <property type="term" value="P:DNA replication"/>
    <property type="evidence" value="ECO:0007669"/>
    <property type="project" value="InterPro"/>
</dbReference>
<gene>
    <name evidence="1" type="ORF">SAMN04490244_101214</name>
</gene>
<keyword evidence="2" id="KW-1185">Reference proteome</keyword>
<dbReference type="InterPro" id="IPR036768">
    <property type="entry name" value="PolIII_chi_sf"/>
</dbReference>
<dbReference type="STRING" id="641238.SAMN04490244_101214"/>
<dbReference type="EMBL" id="FOGU01000001">
    <property type="protein sequence ID" value="SER48322.1"/>
    <property type="molecule type" value="Genomic_DNA"/>
</dbReference>
<dbReference type="Pfam" id="PF04364">
    <property type="entry name" value="DNA_pol3_chi"/>
    <property type="match status" value="1"/>
</dbReference>
<dbReference type="OrthoDB" id="9795973at2"/>
<dbReference type="NCBIfam" id="NF004347">
    <property type="entry name" value="PRK05728.1-4"/>
    <property type="match status" value="1"/>
</dbReference>
<evidence type="ECO:0000313" key="1">
    <source>
        <dbReference type="EMBL" id="SER48322.1"/>
    </source>
</evidence>
<dbReference type="RefSeq" id="WP_092687090.1">
    <property type="nucleotide sequence ID" value="NZ_CBDDGO010000004.1"/>
</dbReference>
<dbReference type="GO" id="GO:0003677">
    <property type="term" value="F:DNA binding"/>
    <property type="evidence" value="ECO:0007669"/>
    <property type="project" value="InterPro"/>
</dbReference>
<sequence>MGAVYFYHLTQRPLEAALPLLLDRSLAQGWRVVVRGATPRRIEMLDRQLWLGAEDGFLPHGVAGGPHDADQPVLLTLETDVPNRAACLMGIEGAAIAADEVGAFERTCILFDGGDGDALARARDQWRDLTRAGCKAVYWSEETGAWQKKAES</sequence>
<dbReference type="Gene3D" id="3.40.50.10110">
    <property type="entry name" value="DNA polymerase III subunit chi"/>
    <property type="match status" value="1"/>
</dbReference>
<proteinExistence type="predicted"/>
<accession>A0A1H9PJC8</accession>
<dbReference type="GO" id="GO:0032298">
    <property type="term" value="P:positive regulation of DNA-templated DNA replication initiation"/>
    <property type="evidence" value="ECO:0007669"/>
    <property type="project" value="TreeGrafter"/>
</dbReference>